<reference evidence="5 6" key="1">
    <citation type="submission" date="2016-10" db="EMBL/GenBank/DDBJ databases">
        <authorList>
            <person name="de Groot N.N."/>
        </authorList>
    </citation>
    <scope>NUCLEOTIDE SEQUENCE [LARGE SCALE GENOMIC DNA]</scope>
    <source>
        <strain evidence="5 6">R5</strain>
    </source>
</reference>
<organism evidence="5 6">
    <name type="scientific">Bradyrhizobium brasilense</name>
    <dbReference type="NCBI Taxonomy" id="1419277"/>
    <lineage>
        <taxon>Bacteria</taxon>
        <taxon>Pseudomonadati</taxon>
        <taxon>Pseudomonadota</taxon>
        <taxon>Alphaproteobacteria</taxon>
        <taxon>Hyphomicrobiales</taxon>
        <taxon>Nitrobacteraceae</taxon>
        <taxon>Bradyrhizobium</taxon>
    </lineage>
</organism>
<evidence type="ECO:0000256" key="2">
    <source>
        <dbReference type="PIRSR" id="PIRSR000097-2"/>
    </source>
</evidence>
<dbReference type="PRINTS" id="PR00069">
    <property type="entry name" value="ALDKETRDTASE"/>
</dbReference>
<sequence length="304" mass="32860">MWRHGRPYALSSCAEPQGNTRNEAIVQTKKFGDNGPQVSVIGQGTWYLDRGDRKAAVAALKRGIDAGMTHIDTAEMYGDAELVIAEAMSGRRDELFLVSKVLPSNASRRGTITACERSLKRLKTDRLDCYLLHWRGTTPLAETVAAFDELIAAGKIRAWGVSNFDTEDLDELLDVAGEGKIACNQVLYHLQERAIEHAVIPWCEQHGVAAVAYSPFGHNDFPSPSSRAGAVLQSIAQAHKATPRQVALNFLTRLPSVLAIPKASNAEHAAENAAAGTLKLSGDELAALDAAFPRGPKPRSLPML</sequence>
<gene>
    <name evidence="5" type="ORF">SAMN05216337_1009159</name>
</gene>
<dbReference type="Proteomes" id="UP000199245">
    <property type="component" value="Unassembled WGS sequence"/>
</dbReference>
<feature type="site" description="Lowers pKa of active site Tyr" evidence="3">
    <location>
        <position position="100"/>
    </location>
</feature>
<dbReference type="InterPro" id="IPR020471">
    <property type="entry name" value="AKR"/>
</dbReference>
<evidence type="ECO:0000256" key="1">
    <source>
        <dbReference type="PIRSR" id="PIRSR000097-1"/>
    </source>
</evidence>
<evidence type="ECO:0000256" key="3">
    <source>
        <dbReference type="PIRSR" id="PIRSR000097-3"/>
    </source>
</evidence>
<evidence type="ECO:0000313" key="6">
    <source>
        <dbReference type="Proteomes" id="UP000199245"/>
    </source>
</evidence>
<dbReference type="Gene3D" id="3.20.20.100">
    <property type="entry name" value="NADP-dependent oxidoreductase domain"/>
    <property type="match status" value="1"/>
</dbReference>
<evidence type="ECO:0000259" key="4">
    <source>
        <dbReference type="Pfam" id="PF00248"/>
    </source>
</evidence>
<feature type="active site" description="Proton donor" evidence="1">
    <location>
        <position position="77"/>
    </location>
</feature>
<dbReference type="InterPro" id="IPR023210">
    <property type="entry name" value="NADP_OxRdtase_dom"/>
</dbReference>
<dbReference type="PANTHER" id="PTHR43638">
    <property type="entry name" value="OXIDOREDUCTASE, ALDO/KETO REDUCTASE FAMILY PROTEIN"/>
    <property type="match status" value="1"/>
</dbReference>
<name>A0A1G6TI73_9BRAD</name>
<dbReference type="SUPFAM" id="SSF51430">
    <property type="entry name" value="NAD(P)-linked oxidoreductase"/>
    <property type="match status" value="1"/>
</dbReference>
<dbReference type="Pfam" id="PF00248">
    <property type="entry name" value="Aldo_ket_red"/>
    <property type="match status" value="1"/>
</dbReference>
<evidence type="ECO:0000313" key="5">
    <source>
        <dbReference type="EMBL" id="SDD28763.1"/>
    </source>
</evidence>
<dbReference type="PANTHER" id="PTHR43638:SF3">
    <property type="entry name" value="ALDEHYDE REDUCTASE"/>
    <property type="match status" value="1"/>
</dbReference>
<dbReference type="EMBL" id="FMZW01000009">
    <property type="protein sequence ID" value="SDD28763.1"/>
    <property type="molecule type" value="Genomic_DNA"/>
</dbReference>
<feature type="domain" description="NADP-dependent oxidoreductase" evidence="4">
    <location>
        <begin position="41"/>
        <end position="290"/>
    </location>
</feature>
<dbReference type="PIRSF" id="PIRSF000097">
    <property type="entry name" value="AKR"/>
    <property type="match status" value="1"/>
</dbReference>
<protein>
    <submittedName>
        <fullName evidence="5">Aldo/keto reductase</fullName>
    </submittedName>
</protein>
<accession>A0A1G6TI73</accession>
<proteinExistence type="predicted"/>
<dbReference type="AlphaFoldDB" id="A0A1G6TI73"/>
<dbReference type="InterPro" id="IPR036812">
    <property type="entry name" value="NAD(P)_OxRdtase_dom_sf"/>
</dbReference>
<dbReference type="GO" id="GO:0016491">
    <property type="term" value="F:oxidoreductase activity"/>
    <property type="evidence" value="ECO:0007669"/>
    <property type="project" value="InterPro"/>
</dbReference>
<feature type="binding site" evidence="2">
    <location>
        <position position="133"/>
    </location>
    <ligand>
        <name>substrate</name>
    </ligand>
</feature>